<dbReference type="PANTHER" id="PTHR32063">
    <property type="match status" value="1"/>
</dbReference>
<name>A0ABY3C704_9GAMM</name>
<feature type="transmembrane region" description="Helical" evidence="9">
    <location>
        <begin position="537"/>
        <end position="556"/>
    </location>
</feature>
<dbReference type="Gene3D" id="3.30.70.1430">
    <property type="entry name" value="Multidrug efflux transporter AcrB pore domain"/>
    <property type="match status" value="2"/>
</dbReference>
<dbReference type="InterPro" id="IPR027463">
    <property type="entry name" value="AcrB_DN_DC_subdom"/>
</dbReference>
<feature type="transmembrane region" description="Helical" evidence="9">
    <location>
        <begin position="872"/>
        <end position="890"/>
    </location>
</feature>
<organism evidence="10 11">
    <name type="scientific">Candidatus Methylobacter oryzae</name>
    <dbReference type="NCBI Taxonomy" id="2497749"/>
    <lineage>
        <taxon>Bacteria</taxon>
        <taxon>Pseudomonadati</taxon>
        <taxon>Pseudomonadota</taxon>
        <taxon>Gammaproteobacteria</taxon>
        <taxon>Methylococcales</taxon>
        <taxon>Methylococcaceae</taxon>
        <taxon>Methylobacter</taxon>
    </lineage>
</organism>
<comment type="subcellular location">
    <subcellularLocation>
        <location evidence="1 9">Cell inner membrane</location>
        <topology evidence="1 9">Multi-pass membrane protein</topology>
    </subcellularLocation>
</comment>
<gene>
    <name evidence="10" type="ORF">EKO24_017445</name>
</gene>
<evidence type="ECO:0000256" key="4">
    <source>
        <dbReference type="ARBA" id="ARBA00022475"/>
    </source>
</evidence>
<keyword evidence="6 9" id="KW-0812">Transmembrane</keyword>
<dbReference type="Proteomes" id="UP000733744">
    <property type="component" value="Unassembled WGS sequence"/>
</dbReference>
<evidence type="ECO:0000313" key="10">
    <source>
        <dbReference type="EMBL" id="TRW91200.1"/>
    </source>
</evidence>
<feature type="transmembrane region" description="Helical" evidence="9">
    <location>
        <begin position="441"/>
        <end position="461"/>
    </location>
</feature>
<dbReference type="Gene3D" id="3.30.70.1440">
    <property type="entry name" value="Multidrug efflux transporter AcrB pore domain"/>
    <property type="match status" value="1"/>
</dbReference>
<dbReference type="Gene3D" id="3.30.2090.10">
    <property type="entry name" value="Multidrug efflux transporter AcrB TolC docking domain, DN and DC subdomains"/>
    <property type="match status" value="2"/>
</dbReference>
<dbReference type="PANTHER" id="PTHR32063:SF13">
    <property type="entry name" value="MULTIDRUG EFFLUX PUMP SUBUNIT ACRB-RELATED"/>
    <property type="match status" value="1"/>
</dbReference>
<reference evidence="10 11" key="1">
    <citation type="journal article" date="2019" name="Antonie Van Leeuwenhoek">
        <title>Description of 'Ca. Methylobacter oryzae' KRF1, a novel species from the environmentally important Methylobacter clade 2.</title>
        <authorList>
            <person name="Khatri K."/>
            <person name="Mohite J.A."/>
            <person name="Pandit P.S."/>
            <person name="Bahulikar R."/>
            <person name="Rahalkar M.C."/>
        </authorList>
    </citation>
    <scope>NUCLEOTIDE SEQUENCE [LARGE SCALE GENOMIC DNA]</scope>
    <source>
        <strain evidence="10 11">KRF1</strain>
    </source>
</reference>
<dbReference type="Gene3D" id="1.20.1640.10">
    <property type="entry name" value="Multidrug efflux transporter AcrB transmembrane domain"/>
    <property type="match status" value="2"/>
</dbReference>
<evidence type="ECO:0000256" key="6">
    <source>
        <dbReference type="ARBA" id="ARBA00022692"/>
    </source>
</evidence>
<dbReference type="NCBIfam" id="TIGR00915">
    <property type="entry name" value="2A0602"/>
    <property type="match status" value="1"/>
</dbReference>
<evidence type="ECO:0000313" key="11">
    <source>
        <dbReference type="Proteomes" id="UP000733744"/>
    </source>
</evidence>
<dbReference type="NCBIfam" id="NF000282">
    <property type="entry name" value="RND_permease_1"/>
    <property type="match status" value="1"/>
</dbReference>
<feature type="transmembrane region" description="Helical" evidence="9">
    <location>
        <begin position="897"/>
        <end position="917"/>
    </location>
</feature>
<feature type="transmembrane region" description="Helical" evidence="9">
    <location>
        <begin position="999"/>
        <end position="1026"/>
    </location>
</feature>
<evidence type="ECO:0000256" key="8">
    <source>
        <dbReference type="ARBA" id="ARBA00023136"/>
    </source>
</evidence>
<keyword evidence="5 9" id="KW-0997">Cell inner membrane</keyword>
<dbReference type="Pfam" id="PF00873">
    <property type="entry name" value="ACR_tran"/>
    <property type="match status" value="1"/>
</dbReference>
<accession>A0ABY3C704</accession>
<dbReference type="InterPro" id="IPR004764">
    <property type="entry name" value="MdtF-like"/>
</dbReference>
<feature type="transmembrane region" description="Helical" evidence="9">
    <location>
        <begin position="972"/>
        <end position="993"/>
    </location>
</feature>
<sequence length="1037" mass="112779">MISQYFIERPIFANVIALITIILGLVCFMNLPVAQYPPIVPPTIQVTARYPGASAEVVANTVGIPIEQAVNGVENSLYMLSTSASDGSYTLTITFNVGTDLNTSTSLVQNLVNSALPQLPSSVQPQGVNVKKVSTDILLVVGLYSEDDRFDDTFLSNYAVINLQNPLARLPGVGQIAVRGAGPYSMRVWLNPEKLRYLSLTTQDVINAIQSQNLQVAAGQLGGPPVPSNQAFQFTVNAMGRLEDASQFENIVIKSTRGESAQIVRIRDVARVELSRQSFSNFSESSGHKATVMPVFTLPGANALNVADEVKKAMASMSKDFPPGLSYDIHYDTTRFVRSAIHDVYITLFEAGILVLVVVVVFLQSWRATLVPATTVPVTLIGAFAAMYMLGFGINLLTLFALILAIGIVVDDAIVIVENASFHIEQGMAPKQATIKAMQEITGPVMGITLVLTSVFLPAAFLPGITGQLFRQFALVIASTAIISAINALTLKPAQCALWLRPAEDKQPNWFFRGFNKTYAWFENSYVRLVSWMVQRAVAMVLLYALIIAVSVWKFAYQPTGFLPTEDQGYAMIITKLPDASSQPRVIVVTKALNDILHKTRGVEAWVTIGGLSILDSANVSNIVTTFIVFDDWKKRGADLNQDKITANLRQDLASIEESDSLVLIPPPIRGLGQGGGFQLMIEDRQSLGLAELQKAVDEAIRAGNSQSGLRNLISTFNARSPQLFLDIDRTKAESLNIPLNNVFSTLQTYLGSSFVNLFNKFNQVFQVYVQADAPFRTQPEDIKNLYVRNGQGEMVPLGTLLDVRRTVGAELVSRYNLYPAAQIYGAAAPGFSSGQALNLMEQVSNQTLPKGIGFDWTATSYQEKQVGNQAYFIYVLSITLVFMVLAALYESWTSPLAVVLVVPMALVGVLLALMIRDFDNNLYTQVGLILMIGLACKNAILIVEFARQLQAEGKSAADAAVEATRRRFRPIVMTSFAFILGVVPLLGASGAGAASQQAIGTVVFGGMLSSTLLAIPFVPVLYVIAQRLAAWVSERN</sequence>
<dbReference type="EMBL" id="RYFG02000114">
    <property type="protein sequence ID" value="TRW91200.1"/>
    <property type="molecule type" value="Genomic_DNA"/>
</dbReference>
<dbReference type="SUPFAM" id="SSF82714">
    <property type="entry name" value="Multidrug efflux transporter AcrB TolC docking domain, DN and DC subdomains"/>
    <property type="match status" value="2"/>
</dbReference>
<proteinExistence type="inferred from homology"/>
<keyword evidence="11" id="KW-1185">Reference proteome</keyword>
<feature type="transmembrane region" description="Helical" evidence="9">
    <location>
        <begin position="344"/>
        <end position="363"/>
    </location>
</feature>
<comment type="similarity">
    <text evidence="2 9">Belongs to the resistance-nodulation-cell division (RND) (TC 2.A.6) family.</text>
</comment>
<dbReference type="PRINTS" id="PR00702">
    <property type="entry name" value="ACRIFLAVINRP"/>
</dbReference>
<dbReference type="Gene3D" id="3.30.70.1320">
    <property type="entry name" value="Multidrug efflux transporter AcrB pore domain like"/>
    <property type="match status" value="1"/>
</dbReference>
<evidence type="ECO:0000256" key="9">
    <source>
        <dbReference type="RuleBase" id="RU364070"/>
    </source>
</evidence>
<evidence type="ECO:0000256" key="1">
    <source>
        <dbReference type="ARBA" id="ARBA00004429"/>
    </source>
</evidence>
<feature type="transmembrane region" description="Helical" evidence="9">
    <location>
        <begin position="923"/>
        <end position="947"/>
    </location>
</feature>
<evidence type="ECO:0000256" key="2">
    <source>
        <dbReference type="ARBA" id="ARBA00010942"/>
    </source>
</evidence>
<evidence type="ECO:0000256" key="7">
    <source>
        <dbReference type="ARBA" id="ARBA00022989"/>
    </source>
</evidence>
<evidence type="ECO:0000256" key="5">
    <source>
        <dbReference type="ARBA" id="ARBA00022519"/>
    </source>
</evidence>
<keyword evidence="8 9" id="KW-0472">Membrane</keyword>
<dbReference type="RefSeq" id="WP_127027785.1">
    <property type="nucleotide sequence ID" value="NZ_RYFG02000114.1"/>
</dbReference>
<feature type="transmembrane region" description="Helical" evidence="9">
    <location>
        <begin position="473"/>
        <end position="491"/>
    </location>
</feature>
<keyword evidence="7 9" id="KW-1133">Transmembrane helix</keyword>
<dbReference type="SUPFAM" id="SSF82693">
    <property type="entry name" value="Multidrug efflux transporter AcrB pore domain, PN1, PN2, PC1 and PC2 subdomains"/>
    <property type="match status" value="4"/>
</dbReference>
<comment type="caution">
    <text evidence="10">The sequence shown here is derived from an EMBL/GenBank/DDBJ whole genome shotgun (WGS) entry which is preliminary data.</text>
</comment>
<evidence type="ECO:0000256" key="3">
    <source>
        <dbReference type="ARBA" id="ARBA00022448"/>
    </source>
</evidence>
<feature type="transmembrane region" description="Helical" evidence="9">
    <location>
        <begin position="396"/>
        <end position="420"/>
    </location>
</feature>
<dbReference type="InterPro" id="IPR001036">
    <property type="entry name" value="Acrflvin-R"/>
</dbReference>
<keyword evidence="4" id="KW-1003">Cell membrane</keyword>
<feature type="transmembrane region" description="Helical" evidence="9">
    <location>
        <begin position="370"/>
        <end position="390"/>
    </location>
</feature>
<feature type="transmembrane region" description="Helical" evidence="9">
    <location>
        <begin position="12"/>
        <end position="31"/>
    </location>
</feature>
<keyword evidence="3 9" id="KW-0813">Transport</keyword>
<protein>
    <recommendedName>
        <fullName evidence="9">Efflux pump membrane transporter</fullName>
    </recommendedName>
</protein>
<dbReference type="SUPFAM" id="SSF82866">
    <property type="entry name" value="Multidrug efflux transporter AcrB transmembrane domain"/>
    <property type="match status" value="2"/>
</dbReference>